<dbReference type="PROSITE" id="PS51257">
    <property type="entry name" value="PROKAR_LIPOPROTEIN"/>
    <property type="match status" value="1"/>
</dbReference>
<dbReference type="Proteomes" id="UP000619293">
    <property type="component" value="Unassembled WGS sequence"/>
</dbReference>
<keyword evidence="2" id="KW-0732">Signal</keyword>
<keyword evidence="4" id="KW-1185">Reference proteome</keyword>
<gene>
    <name evidence="3" type="ORF">Cch02nite_67370</name>
</gene>
<feature type="region of interest" description="Disordered" evidence="1">
    <location>
        <begin position="32"/>
        <end position="81"/>
    </location>
</feature>
<feature type="chain" id="PRO_5039672822" description="Lipoprotein" evidence="2">
    <location>
        <begin position="30"/>
        <end position="231"/>
    </location>
</feature>
<evidence type="ECO:0000313" key="3">
    <source>
        <dbReference type="EMBL" id="GIF93293.1"/>
    </source>
</evidence>
<evidence type="ECO:0000256" key="1">
    <source>
        <dbReference type="SAM" id="MobiDB-lite"/>
    </source>
</evidence>
<organism evidence="3 4">
    <name type="scientific">Catellatospora chokoriensis</name>
    <dbReference type="NCBI Taxonomy" id="310353"/>
    <lineage>
        <taxon>Bacteria</taxon>
        <taxon>Bacillati</taxon>
        <taxon>Actinomycetota</taxon>
        <taxon>Actinomycetes</taxon>
        <taxon>Micromonosporales</taxon>
        <taxon>Micromonosporaceae</taxon>
        <taxon>Catellatospora</taxon>
    </lineage>
</organism>
<proteinExistence type="predicted"/>
<accession>A0A8J3K5V0</accession>
<dbReference type="AlphaFoldDB" id="A0A8J3K5V0"/>
<sequence length="231" mass="24636">MRLSVMMIPPRHRALASALLLAATLTGCAGPDAQAGTPRDAAGQSAGPAPTSTFRSRLPHDTSGTPTKGCRPDRPMPSQSMYQGMDLYGGDDVLQSVLQSIQEAGESRFPNSYAGTEIVQDRGEGAVYRVPDTEFDAFVTQTSGDVCLYLRDARFNAATLDALGKRIVADFAYWEGRGLKIRGVFFGGGRGEGLKLGVAPEDVAEARIELPKRYGAEIPILVEAQELAEAS</sequence>
<evidence type="ECO:0000256" key="2">
    <source>
        <dbReference type="SAM" id="SignalP"/>
    </source>
</evidence>
<evidence type="ECO:0008006" key="5">
    <source>
        <dbReference type="Google" id="ProtNLM"/>
    </source>
</evidence>
<protein>
    <recommendedName>
        <fullName evidence="5">Lipoprotein</fullName>
    </recommendedName>
</protein>
<evidence type="ECO:0000313" key="4">
    <source>
        <dbReference type="Proteomes" id="UP000619293"/>
    </source>
</evidence>
<feature type="signal peptide" evidence="2">
    <location>
        <begin position="1"/>
        <end position="29"/>
    </location>
</feature>
<name>A0A8J3K5V0_9ACTN</name>
<dbReference type="EMBL" id="BONG01000060">
    <property type="protein sequence ID" value="GIF93293.1"/>
    <property type="molecule type" value="Genomic_DNA"/>
</dbReference>
<reference evidence="3 4" key="1">
    <citation type="submission" date="2021-01" db="EMBL/GenBank/DDBJ databases">
        <title>Whole genome shotgun sequence of Catellatospora chokoriensis NBRC 107358.</title>
        <authorList>
            <person name="Komaki H."/>
            <person name="Tamura T."/>
        </authorList>
    </citation>
    <scope>NUCLEOTIDE SEQUENCE [LARGE SCALE GENOMIC DNA]</scope>
    <source>
        <strain evidence="3 4">NBRC 107358</strain>
    </source>
</reference>
<comment type="caution">
    <text evidence="3">The sequence shown here is derived from an EMBL/GenBank/DDBJ whole genome shotgun (WGS) entry which is preliminary data.</text>
</comment>